<dbReference type="Gene3D" id="2.60.40.2610">
    <property type="entry name" value="Outer membrane usher protein FimD, plug domain"/>
    <property type="match status" value="1"/>
</dbReference>
<name>A0A368KBG4_9GAMM</name>
<keyword evidence="4" id="KW-1134">Transmembrane beta strand</keyword>
<protein>
    <submittedName>
        <fullName evidence="14">Fimbrial biogenesis outer membrane usher protein</fullName>
    </submittedName>
</protein>
<dbReference type="Proteomes" id="UP000252387">
    <property type="component" value="Unassembled WGS sequence"/>
</dbReference>
<evidence type="ECO:0000256" key="10">
    <source>
        <dbReference type="SAM" id="MobiDB-lite"/>
    </source>
</evidence>
<evidence type="ECO:0000256" key="9">
    <source>
        <dbReference type="RuleBase" id="RU003884"/>
    </source>
</evidence>
<dbReference type="InterPro" id="IPR042186">
    <property type="entry name" value="FimD_plug_dom"/>
</dbReference>
<keyword evidence="15" id="KW-1185">Reference proteome</keyword>
<dbReference type="GO" id="GO:0015473">
    <property type="term" value="F:fimbrial usher porin activity"/>
    <property type="evidence" value="ECO:0007669"/>
    <property type="project" value="InterPro"/>
</dbReference>
<evidence type="ECO:0000313" key="14">
    <source>
        <dbReference type="EMBL" id="RCS29272.1"/>
    </source>
</evidence>
<keyword evidence="3 9" id="KW-0813">Transport</keyword>
<keyword evidence="7 9" id="KW-0472">Membrane</keyword>
<evidence type="ECO:0000259" key="13">
    <source>
        <dbReference type="Pfam" id="PF13954"/>
    </source>
</evidence>
<accession>A0A368KBG4</accession>
<comment type="subcellular location">
    <subcellularLocation>
        <location evidence="1 9">Cell outer membrane</location>
        <topology evidence="1 9">Multi-pass membrane protein</topology>
    </subcellularLocation>
</comment>
<gene>
    <name evidence="14" type="ORF">DEO45_12280</name>
</gene>
<comment type="similarity">
    <text evidence="2 9">Belongs to the fimbrial export usher family.</text>
</comment>
<dbReference type="SUPFAM" id="SSF141729">
    <property type="entry name" value="FimD N-terminal domain-like"/>
    <property type="match status" value="1"/>
</dbReference>
<dbReference type="InterPro" id="IPR000015">
    <property type="entry name" value="Fimb_usher"/>
</dbReference>
<keyword evidence="9" id="KW-1029">Fimbrium biogenesis</keyword>
<dbReference type="InterPro" id="IPR025885">
    <property type="entry name" value="PapC_N"/>
</dbReference>
<evidence type="ECO:0000256" key="2">
    <source>
        <dbReference type="ARBA" id="ARBA00008064"/>
    </source>
</evidence>
<proteinExistence type="inferred from homology"/>
<evidence type="ECO:0000256" key="8">
    <source>
        <dbReference type="ARBA" id="ARBA00023237"/>
    </source>
</evidence>
<organism evidence="14 15">
    <name type="scientific">Rhodanobacter denitrificans</name>
    <dbReference type="NCBI Taxonomy" id="666685"/>
    <lineage>
        <taxon>Bacteria</taxon>
        <taxon>Pseudomonadati</taxon>
        <taxon>Pseudomonadota</taxon>
        <taxon>Gammaproteobacteria</taxon>
        <taxon>Lysobacterales</taxon>
        <taxon>Rhodanobacteraceae</taxon>
        <taxon>Rhodanobacter</taxon>
    </lineage>
</organism>
<dbReference type="GO" id="GO:0009297">
    <property type="term" value="P:pilus assembly"/>
    <property type="evidence" value="ECO:0007669"/>
    <property type="project" value="InterPro"/>
</dbReference>
<dbReference type="PANTHER" id="PTHR30451:SF20">
    <property type="entry name" value="FIMBRIAE USHER"/>
    <property type="match status" value="1"/>
</dbReference>
<evidence type="ECO:0000256" key="6">
    <source>
        <dbReference type="ARBA" id="ARBA00022729"/>
    </source>
</evidence>
<sequence>MRASASTTASRGPLARRQLLSALIGLALCGGGRHAVAAPAAAGPNADASAPAVDAVDASFDRSMLSGAGQNTTDLSRFERGDFVPAGTYSVDIYLNDRPVGRSNVRFAATSADAAATPCVTMALLDRLGLHPTDLSARTTADLADEKVCVDMARVIPGASMAFEMSDLRLDTSVPQASLGLMARGYVDPKYWDSGVNAGLLNYNFNSYRTSSHGLSQTSSYLGLNAGLNLGRWHLRHTSSLSWQSGTGGVGSGHHWQNIATYAQRDLPGMRAQLTLGDAWTSGEIFDSIGLRGVQVATDDRMLPQSQRGYAPTVRGIADSNAKVTVHQNGMVIYQTTVAPGPFVIDDLYATGYGGDIEVSVTEASGRVHTFSVPYASVPQLLRPGVTRFSVAAGQLRDASIEHKPNVAQATVQRGFSNLLTGYAGAAGSQGYVALLLGGALNTRYGAFAADVTSARTRIPGLEAMSGQSVRLSYSKILAQTGTSLTVAAYRYSTSGFLSLGDAVRARDYARRGLPVFASGPARPLTINGVPVSNLLTPAQQAALAGVDYRDFLTPNGVDRQRNNFSLTLSQRLGSSGSLYVNGSARDYWNRGGTDTQFQVGYNNAIGRVSYNLSAARERDLFGRSDNRYMVNLTIPLGDDSHTPIFTGSLVRDGNGGMQQQATLNGNAGVDNRFYYGATATHDSSNAAGSTGSINAGYRGAHAQLNAGFGVGSGYSQASLNVTGGIVAYPGGVTFGQPLGDTVAIVQAPGAGGARVGNAAGVRIDDAGYALVPYVTPYVLNTIDIDPTGLSLDVQLDNTSAQVAPRAGAVVMVKFKSESGRFVLIQTHLADGKTLPFGAEVLDEQGQVVGAVGQAGRIMARVTRQTGHLGVQWEDAAGSAHHCAFAYRAPSTAAGTDRYATQDASCHEPGATPASEVSHHE</sequence>
<keyword evidence="6 11" id="KW-0732">Signal</keyword>
<dbReference type="PANTHER" id="PTHR30451">
    <property type="entry name" value="OUTER MEMBRANE USHER PROTEIN"/>
    <property type="match status" value="1"/>
</dbReference>
<feature type="chain" id="PRO_5017008526" evidence="11">
    <location>
        <begin position="38"/>
        <end position="921"/>
    </location>
</feature>
<dbReference type="AlphaFoldDB" id="A0A368KBG4"/>
<evidence type="ECO:0000259" key="12">
    <source>
        <dbReference type="Pfam" id="PF13953"/>
    </source>
</evidence>
<dbReference type="Gene3D" id="2.60.40.3110">
    <property type="match status" value="1"/>
</dbReference>
<dbReference type="Pfam" id="PF13953">
    <property type="entry name" value="PapC_C"/>
    <property type="match status" value="1"/>
</dbReference>
<feature type="domain" description="PapC N-terminal" evidence="13">
    <location>
        <begin position="59"/>
        <end position="206"/>
    </location>
</feature>
<keyword evidence="5 9" id="KW-0812">Transmembrane</keyword>
<dbReference type="EMBL" id="QFWQ01000007">
    <property type="protein sequence ID" value="RCS29272.1"/>
    <property type="molecule type" value="Genomic_DNA"/>
</dbReference>
<dbReference type="Pfam" id="PF00577">
    <property type="entry name" value="Usher"/>
    <property type="match status" value="1"/>
</dbReference>
<evidence type="ECO:0000256" key="7">
    <source>
        <dbReference type="ARBA" id="ARBA00023136"/>
    </source>
</evidence>
<evidence type="ECO:0000256" key="4">
    <source>
        <dbReference type="ARBA" id="ARBA00022452"/>
    </source>
</evidence>
<evidence type="ECO:0000256" key="3">
    <source>
        <dbReference type="ARBA" id="ARBA00022448"/>
    </source>
</evidence>
<evidence type="ECO:0000256" key="11">
    <source>
        <dbReference type="SAM" id="SignalP"/>
    </source>
</evidence>
<reference evidence="14 15" key="1">
    <citation type="submission" date="2018-05" db="EMBL/GenBank/DDBJ databases">
        <title>Draft genome sequence of Rhodanobacter denitrificans Yn1 isolated from gold copper mine.</title>
        <authorList>
            <person name="Yang N."/>
            <person name="Mazhar H.S."/>
            <person name="Rensing C."/>
        </authorList>
    </citation>
    <scope>NUCLEOTIDE SEQUENCE [LARGE SCALE GENOMIC DNA]</scope>
    <source>
        <strain evidence="14 15">Yn1</strain>
    </source>
</reference>
<dbReference type="Gene3D" id="3.10.20.410">
    <property type="match status" value="1"/>
</dbReference>
<evidence type="ECO:0000313" key="15">
    <source>
        <dbReference type="Proteomes" id="UP000252387"/>
    </source>
</evidence>
<evidence type="ECO:0000256" key="5">
    <source>
        <dbReference type="ARBA" id="ARBA00022692"/>
    </source>
</evidence>
<keyword evidence="8 9" id="KW-0998">Cell outer membrane</keyword>
<dbReference type="InterPro" id="IPR018030">
    <property type="entry name" value="Fimbrial_membr_usher_CS"/>
</dbReference>
<dbReference type="GO" id="GO:0009279">
    <property type="term" value="C:cell outer membrane"/>
    <property type="evidence" value="ECO:0007669"/>
    <property type="project" value="UniProtKB-SubCell"/>
</dbReference>
<dbReference type="OrthoDB" id="6554712at2"/>
<evidence type="ECO:0000256" key="1">
    <source>
        <dbReference type="ARBA" id="ARBA00004571"/>
    </source>
</evidence>
<feature type="region of interest" description="Disordered" evidence="10">
    <location>
        <begin position="900"/>
        <end position="921"/>
    </location>
</feature>
<dbReference type="InterPro" id="IPR025949">
    <property type="entry name" value="PapC-like_C"/>
</dbReference>
<feature type="signal peptide" evidence="11">
    <location>
        <begin position="1"/>
        <end position="37"/>
    </location>
</feature>
<dbReference type="Gene3D" id="2.60.40.2070">
    <property type="match status" value="1"/>
</dbReference>
<dbReference type="PROSITE" id="PS01151">
    <property type="entry name" value="FIMBRIAL_USHER"/>
    <property type="match status" value="1"/>
</dbReference>
<dbReference type="InterPro" id="IPR037224">
    <property type="entry name" value="PapC_N_sf"/>
</dbReference>
<dbReference type="Pfam" id="PF13954">
    <property type="entry name" value="PapC_N"/>
    <property type="match status" value="1"/>
</dbReference>
<dbReference type="InterPro" id="IPR043142">
    <property type="entry name" value="PapC-like_C_sf"/>
</dbReference>
<comment type="caution">
    <text evidence="14">The sequence shown here is derived from an EMBL/GenBank/DDBJ whole genome shotgun (WGS) entry which is preliminary data.</text>
</comment>
<feature type="domain" description="PapC-like C-terminal" evidence="12">
    <location>
        <begin position="824"/>
        <end position="890"/>
    </location>
</feature>
<dbReference type="FunFam" id="2.60.40.3110:FF:000001">
    <property type="entry name" value="Putative fimbrial outer membrane usher"/>
    <property type="match status" value="1"/>
</dbReference>